<evidence type="ECO:0000313" key="3">
    <source>
        <dbReference type="Proteomes" id="UP001465976"/>
    </source>
</evidence>
<accession>A0ABR3FJC4</accession>
<evidence type="ECO:0000256" key="1">
    <source>
        <dbReference type="SAM" id="Coils"/>
    </source>
</evidence>
<proteinExistence type="predicted"/>
<evidence type="ECO:0000313" key="2">
    <source>
        <dbReference type="EMBL" id="KAL0575484.1"/>
    </source>
</evidence>
<feature type="coiled-coil region" evidence="1">
    <location>
        <begin position="91"/>
        <end position="118"/>
    </location>
</feature>
<organism evidence="2 3">
    <name type="scientific">Marasmius crinis-equi</name>
    <dbReference type="NCBI Taxonomy" id="585013"/>
    <lineage>
        <taxon>Eukaryota</taxon>
        <taxon>Fungi</taxon>
        <taxon>Dikarya</taxon>
        <taxon>Basidiomycota</taxon>
        <taxon>Agaricomycotina</taxon>
        <taxon>Agaricomycetes</taxon>
        <taxon>Agaricomycetidae</taxon>
        <taxon>Agaricales</taxon>
        <taxon>Marasmiineae</taxon>
        <taxon>Marasmiaceae</taxon>
        <taxon>Marasmius</taxon>
    </lineage>
</organism>
<keyword evidence="3" id="KW-1185">Reference proteome</keyword>
<gene>
    <name evidence="2" type="ORF">V5O48_006488</name>
</gene>
<dbReference type="Proteomes" id="UP001465976">
    <property type="component" value="Unassembled WGS sequence"/>
</dbReference>
<protein>
    <submittedName>
        <fullName evidence="2">Uncharacterized protein</fullName>
    </submittedName>
</protein>
<reference evidence="2 3" key="1">
    <citation type="submission" date="2024-02" db="EMBL/GenBank/DDBJ databases">
        <title>A draft genome for the cacao thread blight pathogen Marasmius crinis-equi.</title>
        <authorList>
            <person name="Cohen S.P."/>
            <person name="Baruah I.K."/>
            <person name="Amoako-Attah I."/>
            <person name="Bukari Y."/>
            <person name="Meinhardt L.W."/>
            <person name="Bailey B.A."/>
        </authorList>
    </citation>
    <scope>NUCLEOTIDE SEQUENCE [LARGE SCALE GENOMIC DNA]</scope>
    <source>
        <strain evidence="2 3">GH-76</strain>
    </source>
</reference>
<name>A0ABR3FJC4_9AGAR</name>
<sequence>MASDQQQRCIHLDHIAQLEVELDAKQHEYENLIQQRAQERFTSLYTLTNFVSETVILQLEDAKSSFAIQKKQLLDRLHGLELEIGERDEEMAGMAAQLEHQQQVRLELEEQMSKREHEFLLQNGNLRDQLDLAVRAVHDSFKAEVGAVGAQFEREKEGLIVGHTEEMQELVAKNEEEKRKMDERFTAEVAQNNDLDAAIGFVNEEMARNEYPEAYKSRKHCPNAK</sequence>
<comment type="caution">
    <text evidence="2">The sequence shown here is derived from an EMBL/GenBank/DDBJ whole genome shotgun (WGS) entry which is preliminary data.</text>
</comment>
<keyword evidence="1" id="KW-0175">Coiled coil</keyword>
<dbReference type="EMBL" id="JBAHYK010000299">
    <property type="protein sequence ID" value="KAL0575484.1"/>
    <property type="molecule type" value="Genomic_DNA"/>
</dbReference>